<feature type="coiled-coil region" evidence="4">
    <location>
        <begin position="23"/>
        <end position="105"/>
    </location>
</feature>
<protein>
    <recommendedName>
        <fullName evidence="3">Prefoldin subunit 4</fullName>
    </recommendedName>
</protein>
<dbReference type="InterPro" id="IPR002777">
    <property type="entry name" value="PFD_beta-like"/>
</dbReference>
<evidence type="ECO:0000256" key="1">
    <source>
        <dbReference type="ARBA" id="ARBA00008045"/>
    </source>
</evidence>
<dbReference type="GO" id="GO:0006457">
    <property type="term" value="P:protein folding"/>
    <property type="evidence" value="ECO:0007669"/>
    <property type="project" value="UniProtKB-UniRule"/>
</dbReference>
<dbReference type="EMBL" id="UIVT01000004">
    <property type="protein sequence ID" value="SVP94062.1"/>
    <property type="molecule type" value="Genomic_DNA"/>
</dbReference>
<keyword evidence="4" id="KW-0175">Coiled coil</keyword>
<evidence type="ECO:0000256" key="2">
    <source>
        <dbReference type="ARBA" id="ARBA00023186"/>
    </source>
</evidence>
<comment type="similarity">
    <text evidence="1 3">Belongs to the prefoldin subunit beta family.</text>
</comment>
<dbReference type="AlphaFoldDB" id="Q4UAI9"/>
<evidence type="ECO:0000313" key="5">
    <source>
        <dbReference type="EMBL" id="CAI76162.1"/>
    </source>
</evidence>
<dbReference type="InterPro" id="IPR016661">
    <property type="entry name" value="PFDN4"/>
</dbReference>
<comment type="subunit">
    <text evidence="3">Heterohexamer of two PFD-alpha type and four PFD-beta type subunits.</text>
</comment>
<evidence type="ECO:0000313" key="7">
    <source>
        <dbReference type="EMBL" id="SVP94623.1"/>
    </source>
</evidence>
<proteinExistence type="inferred from homology"/>
<evidence type="ECO:0000313" key="6">
    <source>
        <dbReference type="EMBL" id="SVP94062.1"/>
    </source>
</evidence>
<dbReference type="Proteomes" id="UP000001950">
    <property type="component" value="Chromosome 4"/>
</dbReference>
<dbReference type="PANTHER" id="PTHR21100:SF9">
    <property type="entry name" value="PREFOLDIN SUBUNIT 4"/>
    <property type="match status" value="1"/>
</dbReference>
<comment type="function">
    <text evidence="3">Binds specifically to cytosolic chaperonin (c-CPN) and transfers target proteins to it. Binds to nascent polypeptide chain and promotes folding in an environment in which there are many competing pathways for nonnative proteins.</text>
</comment>
<dbReference type="PIRSF" id="PIRSF016477">
    <property type="entry name" value="Prefoldin_subunit_4"/>
    <property type="match status" value="1"/>
</dbReference>
<gene>
    <name evidence="5" type="ORF">TA08610</name>
    <name evidence="6" type="ORF">TAT_000306300</name>
    <name evidence="7" type="ORF">TAV_000306400</name>
</gene>
<dbReference type="EMBL" id="CR940353">
    <property type="protein sequence ID" value="CAI76162.1"/>
    <property type="molecule type" value="Genomic_DNA"/>
</dbReference>
<dbReference type="OrthoDB" id="10250441at2759"/>
<dbReference type="FunCoup" id="Q4UAI9">
    <property type="interactions" value="319"/>
</dbReference>
<dbReference type="GO" id="GO:0005737">
    <property type="term" value="C:cytoplasm"/>
    <property type="evidence" value="ECO:0007669"/>
    <property type="project" value="TreeGrafter"/>
</dbReference>
<organism evidence="5 8">
    <name type="scientific">Theileria annulata</name>
    <dbReference type="NCBI Taxonomy" id="5874"/>
    <lineage>
        <taxon>Eukaryota</taxon>
        <taxon>Sar</taxon>
        <taxon>Alveolata</taxon>
        <taxon>Apicomplexa</taxon>
        <taxon>Aconoidasida</taxon>
        <taxon>Piroplasmida</taxon>
        <taxon>Theileriidae</taxon>
        <taxon>Theileria</taxon>
    </lineage>
</organism>
<dbReference type="EMBL" id="UIVS01000004">
    <property type="protein sequence ID" value="SVP94623.1"/>
    <property type="molecule type" value="Genomic_DNA"/>
</dbReference>
<sequence>MDYEVSEEDHKKIIEFSLLHNKKLNLEQKLKLLKHEKNLLNDAQDEIIISLNTPLFHIGECFMKLTDEELELELKDKSEKLDTEIEKLTNSLQENIKESSNLKAQLYNKFGNRINLDS</sequence>
<keyword evidence="2 3" id="KW-0143">Chaperone</keyword>
<dbReference type="eggNOG" id="ENOG502SZ16">
    <property type="taxonomic scope" value="Eukaryota"/>
</dbReference>
<dbReference type="VEuPathDB" id="PiroplasmaDB:TA08610"/>
<dbReference type="SUPFAM" id="SSF46579">
    <property type="entry name" value="Prefoldin"/>
    <property type="match status" value="1"/>
</dbReference>
<dbReference type="KEGG" id="tan:TA08610"/>
<dbReference type="GeneID" id="3863155"/>
<evidence type="ECO:0000313" key="8">
    <source>
        <dbReference type="Proteomes" id="UP000001950"/>
    </source>
</evidence>
<keyword evidence="8" id="KW-1185">Reference proteome</keyword>
<dbReference type="OMA" id="KFGRAIN"/>
<reference evidence="5 8" key="1">
    <citation type="journal article" date="2005" name="Science">
        <title>Genome of the host-cell transforming parasite Theileria annulata compared with T. parva.</title>
        <authorList>
            <person name="Pain A."/>
            <person name="Renauld H."/>
            <person name="Berriman M."/>
            <person name="Murphy L."/>
            <person name="Yeats C.A."/>
            <person name="Weir W."/>
            <person name="Kerhornou A."/>
            <person name="Aslett M."/>
            <person name="Bishop R."/>
            <person name="Bouchier C."/>
            <person name="Cochet M."/>
            <person name="Coulson R.M.R."/>
            <person name="Cronin A."/>
            <person name="de Villiers E.P."/>
            <person name="Fraser A."/>
            <person name="Fosker N."/>
            <person name="Gardner M."/>
            <person name="Goble A."/>
            <person name="Griffiths-Jones S."/>
            <person name="Harris D.E."/>
            <person name="Katzer F."/>
            <person name="Larke N."/>
            <person name="Lord A."/>
            <person name="Maser P."/>
            <person name="McKellar S."/>
            <person name="Mooney P."/>
            <person name="Morton F."/>
            <person name="Nene V."/>
            <person name="O'Neil S."/>
            <person name="Price C."/>
            <person name="Quail M.A."/>
            <person name="Rabbinowitsch E."/>
            <person name="Rawlings N.D."/>
            <person name="Rutter S."/>
            <person name="Saunders D."/>
            <person name="Seeger K."/>
            <person name="Shah T."/>
            <person name="Squares R."/>
            <person name="Squares S."/>
            <person name="Tivey A."/>
            <person name="Walker A.R."/>
            <person name="Woodward J."/>
            <person name="Dobbelaere D.A.E."/>
            <person name="Langsley G."/>
            <person name="Rajandream M.A."/>
            <person name="McKeever D."/>
            <person name="Shiels B."/>
            <person name="Tait A."/>
            <person name="Barrell B.G."/>
            <person name="Hall N."/>
        </authorList>
    </citation>
    <scope>NUCLEOTIDE SEQUENCE [LARGE SCALE GENOMIC DNA]</scope>
    <source>
        <strain evidence="8">Ankara</strain>
        <strain evidence="5">Ankara isolate clone C9</strain>
    </source>
</reference>
<dbReference type="PANTHER" id="PTHR21100">
    <property type="entry name" value="PREFOLDIN SUBUNIT 4"/>
    <property type="match status" value="1"/>
</dbReference>
<dbReference type="STRING" id="5874.Q4UAI9"/>
<dbReference type="GO" id="GO:0051082">
    <property type="term" value="F:unfolded protein binding"/>
    <property type="evidence" value="ECO:0007669"/>
    <property type="project" value="InterPro"/>
</dbReference>
<dbReference type="RefSeq" id="XP_952788.1">
    <property type="nucleotide sequence ID" value="XM_947695.1"/>
</dbReference>
<accession>Q4UAI9</accession>
<dbReference type="Pfam" id="PF01920">
    <property type="entry name" value="Prefoldin_2"/>
    <property type="match status" value="1"/>
</dbReference>
<dbReference type="InParanoid" id="Q4UAI9"/>
<evidence type="ECO:0000256" key="4">
    <source>
        <dbReference type="SAM" id="Coils"/>
    </source>
</evidence>
<evidence type="ECO:0000256" key="3">
    <source>
        <dbReference type="PIRNR" id="PIRNR016477"/>
    </source>
</evidence>
<name>Q4UAI9_THEAN</name>
<reference evidence="6" key="2">
    <citation type="submission" date="2018-07" db="EMBL/GenBank/DDBJ databases">
        <authorList>
            <person name="Quirk P.G."/>
            <person name="Krulwich T.A."/>
        </authorList>
    </citation>
    <scope>NUCLEOTIDE SEQUENCE</scope>
    <source>
        <strain evidence="6">Anand</strain>
    </source>
</reference>
<dbReference type="GO" id="GO:0016272">
    <property type="term" value="C:prefoldin complex"/>
    <property type="evidence" value="ECO:0007669"/>
    <property type="project" value="UniProtKB-UniRule"/>
</dbReference>